<keyword evidence="5 6" id="KW-0408">Iron</keyword>
<dbReference type="RefSeq" id="WP_023496550.1">
    <property type="nucleotide sequence ID" value="NZ_AYLO01000162.1"/>
</dbReference>
<evidence type="ECO:0000256" key="5">
    <source>
        <dbReference type="ARBA" id="ARBA00023004"/>
    </source>
</evidence>
<dbReference type="SUPFAM" id="SSF53822">
    <property type="entry name" value="Periplasmic binding protein-like I"/>
    <property type="match status" value="1"/>
</dbReference>
<comment type="caution">
    <text evidence="8">The sequence shown here is derived from an EMBL/GenBank/DDBJ whole genome shotgun (WGS) entry which is preliminary data.</text>
</comment>
<evidence type="ECO:0000256" key="3">
    <source>
        <dbReference type="ARBA" id="ARBA00022723"/>
    </source>
</evidence>
<proteinExistence type="inferred from homology"/>
<dbReference type="Pfam" id="PF13458">
    <property type="entry name" value="Peripla_BP_6"/>
    <property type="match status" value="1"/>
</dbReference>
<evidence type="ECO:0000256" key="2">
    <source>
        <dbReference type="ARBA" id="ARBA00022617"/>
    </source>
</evidence>
<dbReference type="GO" id="GO:0009055">
    <property type="term" value="F:electron transfer activity"/>
    <property type="evidence" value="ECO:0007669"/>
    <property type="project" value="InterPro"/>
</dbReference>
<reference evidence="8 9" key="1">
    <citation type="journal article" date="2013" name="Genome Announc.">
        <title>Draft Genome Sequence of the Methanotrophic Gammaproteobacterium Methyloglobulus morosus DSM 22980 Strain KoM1.</title>
        <authorList>
            <person name="Poehlein A."/>
            <person name="Deutzmann J.S."/>
            <person name="Daniel R."/>
            <person name="Simeonova D.D."/>
        </authorList>
    </citation>
    <scope>NUCLEOTIDE SEQUENCE [LARGE SCALE GENOMIC DNA]</scope>
    <source>
        <strain evidence="8 9">KoM1</strain>
    </source>
</reference>
<evidence type="ECO:0000259" key="7">
    <source>
        <dbReference type="PROSITE" id="PS51007"/>
    </source>
</evidence>
<dbReference type="eggNOG" id="COG0683">
    <property type="taxonomic scope" value="Bacteria"/>
</dbReference>
<dbReference type="STRING" id="1116472.MGMO_177c00150"/>
<dbReference type="InterPro" id="IPR028081">
    <property type="entry name" value="Leu-bd"/>
</dbReference>
<keyword evidence="9" id="KW-1185">Reference proteome</keyword>
<name>V5BG54_9GAMM</name>
<dbReference type="EMBL" id="AYLO01000162">
    <property type="protein sequence ID" value="ESS66724.1"/>
    <property type="molecule type" value="Genomic_DNA"/>
</dbReference>
<evidence type="ECO:0000256" key="4">
    <source>
        <dbReference type="ARBA" id="ARBA00022729"/>
    </source>
</evidence>
<dbReference type="AlphaFoldDB" id="V5BG54"/>
<keyword evidence="3 6" id="KW-0479">Metal-binding</keyword>
<dbReference type="Proteomes" id="UP000017842">
    <property type="component" value="Unassembled WGS sequence"/>
</dbReference>
<dbReference type="eggNOG" id="COG2010">
    <property type="taxonomic scope" value="Bacteria"/>
</dbReference>
<comment type="similarity">
    <text evidence="1">Belongs to the leucine-binding protein family.</text>
</comment>
<dbReference type="InterPro" id="IPR028082">
    <property type="entry name" value="Peripla_BP_I"/>
</dbReference>
<accession>V5BG54</accession>
<keyword evidence="4" id="KW-0732">Signal</keyword>
<organism evidence="8 9">
    <name type="scientific">Methyloglobulus morosus KoM1</name>
    <dbReference type="NCBI Taxonomy" id="1116472"/>
    <lineage>
        <taxon>Bacteria</taxon>
        <taxon>Pseudomonadati</taxon>
        <taxon>Pseudomonadota</taxon>
        <taxon>Gammaproteobacteria</taxon>
        <taxon>Methylococcales</taxon>
        <taxon>Methylococcaceae</taxon>
        <taxon>Methyloglobulus</taxon>
    </lineage>
</organism>
<evidence type="ECO:0000256" key="1">
    <source>
        <dbReference type="ARBA" id="ARBA00010062"/>
    </source>
</evidence>
<gene>
    <name evidence="8" type="ORF">MGMO_177c00150</name>
</gene>
<evidence type="ECO:0000256" key="6">
    <source>
        <dbReference type="PROSITE-ProRule" id="PRU00433"/>
    </source>
</evidence>
<dbReference type="InterPro" id="IPR009056">
    <property type="entry name" value="Cyt_c-like_dom"/>
</dbReference>
<dbReference type="PATRIC" id="fig|1116472.3.peg.3954"/>
<evidence type="ECO:0000313" key="9">
    <source>
        <dbReference type="Proteomes" id="UP000017842"/>
    </source>
</evidence>
<dbReference type="GO" id="GO:0046872">
    <property type="term" value="F:metal ion binding"/>
    <property type="evidence" value="ECO:0007669"/>
    <property type="project" value="UniProtKB-KW"/>
</dbReference>
<keyword evidence="2 6" id="KW-0349">Heme</keyword>
<dbReference type="PROSITE" id="PS51007">
    <property type="entry name" value="CYTC"/>
    <property type="match status" value="1"/>
</dbReference>
<dbReference type="GO" id="GO:0020037">
    <property type="term" value="F:heme binding"/>
    <property type="evidence" value="ECO:0007669"/>
    <property type="project" value="InterPro"/>
</dbReference>
<evidence type="ECO:0000313" key="8">
    <source>
        <dbReference type="EMBL" id="ESS66724.1"/>
    </source>
</evidence>
<feature type="domain" description="Cytochrome c" evidence="7">
    <location>
        <begin position="22"/>
        <end position="167"/>
    </location>
</feature>
<dbReference type="Gene3D" id="1.10.760.10">
    <property type="entry name" value="Cytochrome c-like domain"/>
    <property type="match status" value="1"/>
</dbReference>
<sequence>MFLLLLVGLWVGQRTYHFFPFDKSKIGEQIYTLGITSSGDPLEGRTEGDIEFTDAHFNCAQCHRHSGYGSSEGGNFVMPITSSSLFNPRSYSRTDLFKKLFTESQSKQFWARMRSAYQRPAYTDVSLAAAIREGIDPSGRKLSPLMPRYKMNDTDMAGLVSYLKKLSSQNDPGVDEHSLYFATVVSKDANVDDKNAMLSTITKFFEWLNLATKGNLDHPNYSMNYRSDFLKSFRNWEHNTWELSENPDEWPKELAAYYEKKPVFALVGGMVKGDWTPIHKFCEKNRIPCLFPITDLPANEQASHYSIYFNEGLRLEAKTIAQYLSKDDVLTEPRSIVQFYSDEAQGEIPAKVLEQGLGAKKGIVTGSIRLTNLENFRQELSNYLQKYPQTDTIVVWPGTLDDVIMTELESQTGSIKRVFLPSALVPSNLDKFSEDLIQKLYFSYPYDLPSVYHPHAFRARAWMDTRKIPWINPRIQLNTYYALYLLEYGVEHVVEHFSRDYLIEFLEHEAEASINPGVFPRLSLGPEQRFASKGAYIVQLESSGEQLIKPVSSWIVP</sequence>
<protein>
    <recommendedName>
        <fullName evidence="7">Cytochrome c domain-containing protein</fullName>
    </recommendedName>
</protein>
<dbReference type="SUPFAM" id="SSF46626">
    <property type="entry name" value="Cytochrome c"/>
    <property type="match status" value="1"/>
</dbReference>
<dbReference type="InterPro" id="IPR036909">
    <property type="entry name" value="Cyt_c-like_dom_sf"/>
</dbReference>
<dbReference type="Gene3D" id="3.40.50.2300">
    <property type="match status" value="2"/>
</dbReference>